<dbReference type="GO" id="GO:0046872">
    <property type="term" value="F:metal ion binding"/>
    <property type="evidence" value="ECO:0007669"/>
    <property type="project" value="InterPro"/>
</dbReference>
<feature type="repeat" description="NHL" evidence="2">
    <location>
        <begin position="198"/>
        <end position="228"/>
    </location>
</feature>
<evidence type="ECO:0000313" key="6">
    <source>
        <dbReference type="EMBL" id="OGY35057.1"/>
    </source>
</evidence>
<accession>A0A1G1X6S1</accession>
<dbReference type="InterPro" id="IPR011042">
    <property type="entry name" value="6-blade_b-propeller_TolB-like"/>
</dbReference>
<feature type="domain" description="Fibronectin type-III" evidence="5">
    <location>
        <begin position="1756"/>
        <end position="1842"/>
    </location>
</feature>
<dbReference type="SUPFAM" id="SSF49265">
    <property type="entry name" value="Fibronectin type III"/>
    <property type="match status" value="2"/>
</dbReference>
<feature type="region of interest" description="Disordered" evidence="3">
    <location>
        <begin position="1829"/>
        <end position="1850"/>
    </location>
</feature>
<dbReference type="GO" id="GO:0003993">
    <property type="term" value="F:acid phosphatase activity"/>
    <property type="evidence" value="ECO:0007669"/>
    <property type="project" value="InterPro"/>
</dbReference>
<dbReference type="InterPro" id="IPR011044">
    <property type="entry name" value="Quino_amine_DH_bsu"/>
</dbReference>
<evidence type="ECO:0000256" key="2">
    <source>
        <dbReference type="PROSITE-ProRule" id="PRU00504"/>
    </source>
</evidence>
<dbReference type="InterPro" id="IPR013783">
    <property type="entry name" value="Ig-like_fold"/>
</dbReference>
<protein>
    <recommendedName>
        <fullName evidence="5">Fibronectin type-III domain-containing protein</fullName>
    </recommendedName>
</protein>
<gene>
    <name evidence="6" type="ORF">A3D99_00775</name>
</gene>
<dbReference type="InterPro" id="IPR006626">
    <property type="entry name" value="PbH1"/>
</dbReference>
<proteinExistence type="predicted"/>
<dbReference type="InterPro" id="IPR015943">
    <property type="entry name" value="WD40/YVTN_repeat-like_dom_sf"/>
</dbReference>
<evidence type="ECO:0000256" key="3">
    <source>
        <dbReference type="SAM" id="MobiDB-lite"/>
    </source>
</evidence>
<dbReference type="InterPro" id="IPR001258">
    <property type="entry name" value="NHL_repeat"/>
</dbReference>
<feature type="domain" description="Fibronectin type-III" evidence="5">
    <location>
        <begin position="2334"/>
        <end position="2422"/>
    </location>
</feature>
<name>A0A1G1X6S1_9BACT</name>
<feature type="repeat" description="NHL" evidence="2">
    <location>
        <begin position="574"/>
        <end position="602"/>
    </location>
</feature>
<evidence type="ECO:0000313" key="7">
    <source>
        <dbReference type="Proteomes" id="UP000177528"/>
    </source>
</evidence>
<dbReference type="SMART" id="SM00060">
    <property type="entry name" value="FN3"/>
    <property type="match status" value="3"/>
</dbReference>
<dbReference type="PROSITE" id="PS50853">
    <property type="entry name" value="FN3"/>
    <property type="match status" value="3"/>
</dbReference>
<feature type="repeat" description="NHL" evidence="2">
    <location>
        <begin position="257"/>
        <end position="288"/>
    </location>
</feature>
<dbReference type="Pfam" id="PF16656">
    <property type="entry name" value="Pur_ac_phosph_N"/>
    <property type="match status" value="1"/>
</dbReference>
<dbReference type="SUPFAM" id="SSF63825">
    <property type="entry name" value="YWTD domain"/>
    <property type="match status" value="2"/>
</dbReference>
<feature type="compositionally biased region" description="Low complexity" evidence="3">
    <location>
        <begin position="1744"/>
        <end position="1767"/>
    </location>
</feature>
<dbReference type="SUPFAM" id="SSF63829">
    <property type="entry name" value="Calcium-dependent phosphotriesterase"/>
    <property type="match status" value="1"/>
</dbReference>
<dbReference type="EMBL" id="MHHR01000005">
    <property type="protein sequence ID" value="OGY35057.1"/>
    <property type="molecule type" value="Genomic_DNA"/>
</dbReference>
<feature type="domain" description="Fibronectin type-III" evidence="5">
    <location>
        <begin position="1845"/>
        <end position="1931"/>
    </location>
</feature>
<feature type="signal peptide" evidence="4">
    <location>
        <begin position="1"/>
        <end position="30"/>
    </location>
</feature>
<feature type="repeat" description="NHL" evidence="2">
    <location>
        <begin position="376"/>
        <end position="408"/>
    </location>
</feature>
<dbReference type="PANTHER" id="PTHR46388">
    <property type="entry name" value="NHL REPEAT-CONTAINING PROTEIN 2"/>
    <property type="match status" value="1"/>
</dbReference>
<evidence type="ECO:0000256" key="1">
    <source>
        <dbReference type="ARBA" id="ARBA00022737"/>
    </source>
</evidence>
<organism evidence="6 7">
    <name type="scientific">Candidatus Andersenbacteria bacterium RIFCSPHIGHO2_12_FULL_45_11</name>
    <dbReference type="NCBI Taxonomy" id="1797281"/>
    <lineage>
        <taxon>Bacteria</taxon>
        <taxon>Candidatus Anderseniibacteriota</taxon>
    </lineage>
</organism>
<dbReference type="InterPro" id="IPR015914">
    <property type="entry name" value="PAPs_N"/>
</dbReference>
<dbReference type="CDD" id="cd00063">
    <property type="entry name" value="FN3"/>
    <property type="match status" value="3"/>
</dbReference>
<dbReference type="Pfam" id="PF01436">
    <property type="entry name" value="NHL"/>
    <property type="match status" value="2"/>
</dbReference>
<feature type="compositionally biased region" description="Polar residues" evidence="3">
    <location>
        <begin position="1837"/>
        <end position="1850"/>
    </location>
</feature>
<dbReference type="SMART" id="SM00135">
    <property type="entry name" value="LY"/>
    <property type="match status" value="6"/>
</dbReference>
<evidence type="ECO:0000256" key="4">
    <source>
        <dbReference type="SAM" id="SignalP"/>
    </source>
</evidence>
<feature type="repeat" description="NHL" evidence="2">
    <location>
        <begin position="747"/>
        <end position="782"/>
    </location>
</feature>
<dbReference type="Gene3D" id="2.40.10.500">
    <property type="match status" value="4"/>
</dbReference>
<reference evidence="6 7" key="1">
    <citation type="journal article" date="2016" name="Nat. Commun.">
        <title>Thousands of microbial genomes shed light on interconnected biogeochemical processes in an aquifer system.</title>
        <authorList>
            <person name="Anantharaman K."/>
            <person name="Brown C.T."/>
            <person name="Hug L.A."/>
            <person name="Sharon I."/>
            <person name="Castelle C.J."/>
            <person name="Probst A.J."/>
            <person name="Thomas B.C."/>
            <person name="Singh A."/>
            <person name="Wilkins M.J."/>
            <person name="Karaoz U."/>
            <person name="Brodie E.L."/>
            <person name="Williams K.H."/>
            <person name="Hubbard S.S."/>
            <person name="Banfield J.F."/>
        </authorList>
    </citation>
    <scope>NUCLEOTIDE SEQUENCE [LARGE SCALE GENOMIC DNA]</scope>
</reference>
<dbReference type="InterPro" id="IPR036116">
    <property type="entry name" value="FN3_sf"/>
</dbReference>
<keyword evidence="4" id="KW-0732">Signal</keyword>
<evidence type="ECO:0000259" key="5">
    <source>
        <dbReference type="PROSITE" id="PS50853"/>
    </source>
</evidence>
<sequence>MLRMRSFFAYICSIPVIVFASYLSAPTAHAVLSNGANAIDLLGQYDTYTSSDFTPVYGTANANSAPNAIGFGSNSPYNLAFDGTNHRLFVADPPNNRILVYNLTAGNLLTDHIADNVIGQANFYATSSAITQAGLYWGTYGDIAVDLVNNRLYASQYNGNRVTVYDTTTITNGENAVNVLGQTTFSGSTAATTQPGMYNPTGVAVDSVNNRLYVAARTNHRVTVYDTTTISNGENAVNVLGQTTFSGSTGASSQPGLNYPQDLAVDSNNNRLYVAEEDNYRVTVFDTTTITNGENAVNVLGQSGFGTPTSAATQPGMTKPKGAVIDSANNRLYVSQIDSNRITVYDVSTITNGENAVNVLGQTTFNGSGSGTTQPNLQSPRGIVLDTTNSRLYVADKSNGRVVVYDVTAITNGENAVDLLGQYDTYTSSDFTPVYGTANANSAPNAIGMSAPYGIAFDGTNHRLFVSDGTNNRVLVYNLNTNNTLADHIADNVIGQPDFYTVASASTQPGLNKPQGIAYDSINNRLYVAENSNQRVTVFNTSSITNGMNAVNVLGQTTFSGSGAVTDQVGFWTPTGVVIDTTNNRLYVGDSSNNRVKIYDTSSITNGMNAVNVLGQTTFSGGTATTTQLGLSGPRNLAFDSANNRLYVAEQNNNRVTVYDTSSITNGMNAVNVLGQTGFGTGTSANSQPGLQLPFAVALDSANNRLYVSAATNNRVTVYDTSSITNGMNAVNVLGQTAFDGSSAATTQAGLKNPRGLAVDTTNTRLYVGDLNNNRVSVFDVAPPPTISGTVYSDEGTTPLTSKTIAISINGASAATTADTDSNGAYSLTGLSVSAGDVITLYLDGETEKAVTVTQATGSDQTSVNLYADRLITRCDNSSCSLTNANLETAETNADADITSIYSVASSNLTLASGKHLFIPSSHTFAPGGNINLSGNWTNNGSFTESTHTVTFDGSSAQALTGETFYNLTINNSAASPDDSTDVDSSAAVTVTNTLTVSDGQFSPTTASDFAGVTISTNGILKPDSGAAITVSSDWANTGIFTHNDGTVTFDGSTAQAVTGDTFYNLTINNSAASPDDSTDVDSSAAVTVTNTLTVTDGQFQPTTASSFAAVSIGANGILKPDSGASITDSGTWTNSGTFTPNSGTLTLTGTLTFSDTTSLYNLTINGSGQTVTLGAALTTTNTLTITAGTLDVSASGCSSASCAVSVGGNFSNAGTYTPRSNTTTLTGTGSQTLTSGGTSFYNLTQNSSGGTYTLQDALDVDSNLTITAGTLADGGFATSIGGNYSNAGSYTGTGTVTFDASSGTQTLTSGGTGTTQDFQNISKTTGGTLQFATNSVDIDGTLTIAASTIVDINALNLTADTLVNNGTLLADGSETITITTKDTDSGAVKYDGSGSYTTALSYGNTYYDVEFAGSGVWEPSAAVTINRNLTITSGTFDIDGQALTVTGTFSNAGTVRLLGTETLSLTPDTDSGTISYDNSSALTDFPSPLNDTYYNLTLEGSGTVTLAANLTTNNNLTISSGATLSVVGYDLTVTGNLINSGTISNAAARTITLSGTTQTFTPSNITLGTLSLTGSSGTVSLGSNFTLGDLLSITAGRTLSLLSYILTGTSTPITNLGTINEGTGAIIRSSSNLYIADSNFDEDDAISLGTDSVYVSITDEDGNLNGTSADTLSGVVVSCSTDSETVSLTETGAATEVFRNAGLTTALYAGSNTNNNGTLTCSNAATITATYTDPQDGTDTRSDTATATSDTIPTAPSSFAGSAPSSTSITWTWTDNSSDETGFKLYDSSNTLIATISTANTTSYTETGLTKGVVYTRKLAAYNNAGNSSYSGSASVTTPAEPTAPSSFAGTAASNTSITWTWNDNSSDEVGFRLLDADGTTIATIATAGTTSYTETGLTKNTSYTRKVVAYNDDGTSTASSTATVSTSNASPAAFSLVSPADNALSDTGLPTFSFKKSSETGGSIASYTLFVGDLSFTGIPANGSSASNPVSKTDYENTFTAQYFSEDDGNDTNDYIVVTLKDGSTSLPLIDGKYVWYVKAIDAEGASTISEDRTIIIDATKPTISDAKNITTSETRPTIVFTANDSYGLKELTLTLEQAKTSLSAITSYTALQTTTYTLTGKSQQISFIPKNNLAAGKYRYTITVTDVTGHETTNTFTLTVLSAEQQASEAIAQLNPESDTPDTIIETLRSILPDTPINIPALQEKAVVRRQAQAENFSTFLQKLRYTSIPGEAALERALASIFGRFRIVRSYVVARVQSATNSLAFIMPRIALPNFIHTGRDTRIRQGLAHRQMLSRGIQRVLTPVKSFGLHIALRIRASYEIWIDDTPTKISNLAMTNISPTTVTINWDTNHVTHTGKVNYGTSTSYNQEKFEEDGLRDHHSVTLENLTPQTTYYFEVMNQNGGYVYDAYYTVTTPAEDGVSSTNVFVPQIAIIQREKPVPVYKEPTPTSEVVKTLLPGARLRALTEQGSWISVLLNTGQEVWLEKEHIKLIPQEGDSGSAQH</sequence>
<dbReference type="PROSITE" id="PS51125">
    <property type="entry name" value="NHL"/>
    <property type="match status" value="7"/>
</dbReference>
<keyword evidence="1" id="KW-0677">Repeat</keyword>
<dbReference type="Gene3D" id="2.60.40.10">
    <property type="entry name" value="Immunoglobulins"/>
    <property type="match status" value="4"/>
</dbReference>
<dbReference type="SUPFAM" id="SSF50969">
    <property type="entry name" value="YVTN repeat-like/Quinoprotein amine dehydrogenase"/>
    <property type="match status" value="1"/>
</dbReference>
<feature type="chain" id="PRO_5009581322" description="Fibronectin type-III domain-containing protein" evidence="4">
    <location>
        <begin position="31"/>
        <end position="2507"/>
    </location>
</feature>
<feature type="repeat" description="NHL" evidence="2">
    <location>
        <begin position="631"/>
        <end position="662"/>
    </location>
</feature>
<dbReference type="InterPro" id="IPR000033">
    <property type="entry name" value="LDLR_classB_rpt"/>
</dbReference>
<dbReference type="Gene3D" id="2.30.30.40">
    <property type="entry name" value="SH3 Domains"/>
    <property type="match status" value="1"/>
</dbReference>
<dbReference type="Gene3D" id="2.130.10.10">
    <property type="entry name" value="YVTN repeat-like/Quinoprotein amine dehydrogenase"/>
    <property type="match status" value="1"/>
</dbReference>
<feature type="region of interest" description="Disordered" evidence="3">
    <location>
        <begin position="1732"/>
        <end position="1767"/>
    </location>
</feature>
<dbReference type="CDD" id="cd05819">
    <property type="entry name" value="NHL"/>
    <property type="match status" value="2"/>
</dbReference>
<dbReference type="SMART" id="SM00710">
    <property type="entry name" value="PbH1"/>
    <property type="match status" value="9"/>
</dbReference>
<dbReference type="Pfam" id="PF10282">
    <property type="entry name" value="Lactonase"/>
    <property type="match status" value="1"/>
</dbReference>
<dbReference type="Gene3D" id="2.120.10.30">
    <property type="entry name" value="TolB, C-terminal domain"/>
    <property type="match status" value="2"/>
</dbReference>
<dbReference type="InterPro" id="IPR003961">
    <property type="entry name" value="FN3_dom"/>
</dbReference>
<feature type="repeat" description="NHL" evidence="2">
    <location>
        <begin position="511"/>
        <end position="542"/>
    </location>
</feature>
<comment type="caution">
    <text evidence="6">The sequence shown here is derived from an EMBL/GenBank/DDBJ whole genome shotgun (WGS) entry which is preliminary data.</text>
</comment>
<dbReference type="PANTHER" id="PTHR46388:SF2">
    <property type="entry name" value="NHL REPEAT-CONTAINING PROTEIN 2"/>
    <property type="match status" value="1"/>
</dbReference>
<dbReference type="InterPro" id="IPR019405">
    <property type="entry name" value="Lactonase_7-beta_prop"/>
</dbReference>
<dbReference type="Pfam" id="PF00041">
    <property type="entry name" value="fn3"/>
    <property type="match status" value="2"/>
</dbReference>
<dbReference type="Proteomes" id="UP000177528">
    <property type="component" value="Unassembled WGS sequence"/>
</dbReference>